<dbReference type="Gene3D" id="2.160.20.10">
    <property type="entry name" value="Single-stranded right-handed beta-helix, Pectin lyase-like"/>
    <property type="match status" value="1"/>
</dbReference>
<dbReference type="GO" id="GO:0045490">
    <property type="term" value="P:pectin catabolic process"/>
    <property type="evidence" value="ECO:0007669"/>
    <property type="project" value="UniProtKB-UniRule"/>
</dbReference>
<feature type="chain" id="PRO_5020888564" description="Pectinesterase" evidence="4">
    <location>
        <begin position="21"/>
        <end position="433"/>
    </location>
</feature>
<dbReference type="PROSITE" id="PS00800">
    <property type="entry name" value="PECTINESTERASE_1"/>
    <property type="match status" value="1"/>
</dbReference>
<dbReference type="InterPro" id="IPR012334">
    <property type="entry name" value="Pectin_lyas_fold"/>
</dbReference>
<dbReference type="RefSeq" id="WP_129046535.1">
    <property type="nucleotide sequence ID" value="NZ_SDHX01000001.1"/>
</dbReference>
<proteinExistence type="inferred from homology"/>
<dbReference type="Pfam" id="PF01095">
    <property type="entry name" value="Pectinesterase"/>
    <property type="match status" value="1"/>
</dbReference>
<dbReference type="GO" id="GO:0030599">
    <property type="term" value="F:pectinesterase activity"/>
    <property type="evidence" value="ECO:0007669"/>
    <property type="project" value="UniProtKB-UniRule"/>
</dbReference>
<dbReference type="EMBL" id="SDHX01000001">
    <property type="protein sequence ID" value="RXK55169.1"/>
    <property type="molecule type" value="Genomic_DNA"/>
</dbReference>
<dbReference type="UniPathway" id="UPA00545">
    <property type="reaction ID" value="UER00823"/>
</dbReference>
<dbReference type="OrthoDB" id="9777975at2"/>
<evidence type="ECO:0000313" key="6">
    <source>
        <dbReference type="EMBL" id="RXK55169.1"/>
    </source>
</evidence>
<name>A0A4V1M6F0_9BACT</name>
<dbReference type="InterPro" id="IPR011050">
    <property type="entry name" value="Pectin_lyase_fold/virulence"/>
</dbReference>
<comment type="caution">
    <text evidence="6">The sequence shown here is derived from an EMBL/GenBank/DDBJ whole genome shotgun (WGS) entry which is preliminary data.</text>
</comment>
<comment type="catalytic activity">
    <reaction evidence="4">
        <text>[(1-&gt;4)-alpha-D-galacturonosyl methyl ester](n) + n H2O = [(1-&gt;4)-alpha-D-galacturonosyl](n) + n methanol + n H(+)</text>
        <dbReference type="Rhea" id="RHEA:22380"/>
        <dbReference type="Rhea" id="RHEA-COMP:14570"/>
        <dbReference type="Rhea" id="RHEA-COMP:14573"/>
        <dbReference type="ChEBI" id="CHEBI:15377"/>
        <dbReference type="ChEBI" id="CHEBI:15378"/>
        <dbReference type="ChEBI" id="CHEBI:17790"/>
        <dbReference type="ChEBI" id="CHEBI:140522"/>
        <dbReference type="ChEBI" id="CHEBI:140523"/>
        <dbReference type="EC" id="3.1.1.11"/>
    </reaction>
</comment>
<dbReference type="PANTHER" id="PTHR31321:SF57">
    <property type="entry name" value="PECTINESTERASE 53-RELATED"/>
    <property type="match status" value="1"/>
</dbReference>
<feature type="signal peptide" evidence="4">
    <location>
        <begin position="1"/>
        <end position="20"/>
    </location>
</feature>
<dbReference type="SUPFAM" id="SSF51126">
    <property type="entry name" value="Pectin lyase-like"/>
    <property type="match status" value="1"/>
</dbReference>
<dbReference type="GO" id="GO:0042545">
    <property type="term" value="P:cell wall modification"/>
    <property type="evidence" value="ECO:0007669"/>
    <property type="project" value="UniProtKB-UniRule"/>
</dbReference>
<evidence type="ECO:0000259" key="5">
    <source>
        <dbReference type="Pfam" id="PF01095"/>
    </source>
</evidence>
<evidence type="ECO:0000256" key="4">
    <source>
        <dbReference type="RuleBase" id="RU000589"/>
    </source>
</evidence>
<evidence type="ECO:0000256" key="2">
    <source>
        <dbReference type="ARBA" id="ARBA00022801"/>
    </source>
</evidence>
<reference evidence="6 7" key="1">
    <citation type="submission" date="2019-01" db="EMBL/GenBank/DDBJ databases">
        <title>Lacunisphaera sp. strain TWA-58.</title>
        <authorList>
            <person name="Chen W.-M."/>
        </authorList>
    </citation>
    <scope>NUCLEOTIDE SEQUENCE [LARGE SCALE GENOMIC DNA]</scope>
    <source>
        <strain evidence="6 7">TWA-58</strain>
    </source>
</reference>
<keyword evidence="7" id="KW-1185">Reference proteome</keyword>
<dbReference type="Proteomes" id="UP000290218">
    <property type="component" value="Unassembled WGS sequence"/>
</dbReference>
<sequence length="433" mass="47118">MLLPRLLALVSCVFATVAFAAPAPLPIAPDFVVAADGSGQFKTIQSALDSLPADNRERLVLFIKDGTYREKVRIDAGFITLRGQSREGTRIEFPQGREEFGQQPDALGFAVVNINGDDCVLGNLTVENTHGVIGKHAFAIYGKADRTVITDCNVYSQGNDTLSLWKGDTGRYYHARLKVRGSVDFICPRGWCYMTDSEIYEVNPGASAAIWHDGSKDRDQKFVLRNCRFDGVEGWRFARHHADAQFYLLDCTFSAALRDLAPKRVIYPLGDKPITEADRKRNAELDLINRWGERFYYHNVRRTGGDYAWHADNLATAEGSPKPEQITAKWTFAGTWDPENSAGPTISAITQEGGAVKVRFSESVTVKGRPSLALPSGGAAAYESGSGSDTLVFRGSVGGNTAALGLDLNGGAIVATEAHATLRTAELTMPSSM</sequence>
<evidence type="ECO:0000256" key="1">
    <source>
        <dbReference type="ARBA" id="ARBA00008891"/>
    </source>
</evidence>
<organism evidence="6 7">
    <name type="scientific">Oleiharenicola lentus</name>
    <dbReference type="NCBI Taxonomy" id="2508720"/>
    <lineage>
        <taxon>Bacteria</taxon>
        <taxon>Pseudomonadati</taxon>
        <taxon>Verrucomicrobiota</taxon>
        <taxon>Opitutia</taxon>
        <taxon>Opitutales</taxon>
        <taxon>Opitutaceae</taxon>
        <taxon>Oleiharenicola</taxon>
    </lineage>
</organism>
<dbReference type="AlphaFoldDB" id="A0A4V1M6F0"/>
<dbReference type="PANTHER" id="PTHR31321">
    <property type="entry name" value="ACYL-COA THIOESTER HYDROLASE YBHC-RELATED"/>
    <property type="match status" value="1"/>
</dbReference>
<evidence type="ECO:0000313" key="7">
    <source>
        <dbReference type="Proteomes" id="UP000290218"/>
    </source>
</evidence>
<dbReference type="InterPro" id="IPR000070">
    <property type="entry name" value="Pectinesterase_cat"/>
</dbReference>
<evidence type="ECO:0000256" key="3">
    <source>
        <dbReference type="ARBA" id="ARBA00023085"/>
    </source>
</evidence>
<protein>
    <recommendedName>
        <fullName evidence="4">Pectinesterase</fullName>
        <ecNumber evidence="4">3.1.1.11</ecNumber>
    </recommendedName>
</protein>
<gene>
    <name evidence="6" type="ORF">ESB00_04530</name>
</gene>
<keyword evidence="4" id="KW-0732">Signal</keyword>
<dbReference type="EC" id="3.1.1.11" evidence="4"/>
<comment type="similarity">
    <text evidence="1">Belongs to the pectinesterase family.</text>
</comment>
<comment type="pathway">
    <text evidence="4">Glycan metabolism; pectin degradation; 2-dehydro-3-deoxy-D-gluconate from pectin: step 1/5.</text>
</comment>
<feature type="domain" description="Pectinesterase catalytic" evidence="5">
    <location>
        <begin position="30"/>
        <end position="234"/>
    </location>
</feature>
<accession>A0A4V1M6F0</accession>
<keyword evidence="2 4" id="KW-0378">Hydrolase</keyword>
<keyword evidence="3 4" id="KW-0063">Aspartyl esterase</keyword>
<dbReference type="InterPro" id="IPR018040">
    <property type="entry name" value="Pectinesterase_Tyr_AS"/>
</dbReference>